<protein>
    <recommendedName>
        <fullName evidence="6">Pentacotripeptide-repeat region of PRORP domain-containing protein</fullName>
    </recommendedName>
</protein>
<feature type="compositionally biased region" description="Basic and acidic residues" evidence="3">
    <location>
        <begin position="771"/>
        <end position="796"/>
    </location>
</feature>
<dbReference type="NCBIfam" id="TIGR00756">
    <property type="entry name" value="PPR"/>
    <property type="match status" value="2"/>
</dbReference>
<dbReference type="OMA" id="TDHVYNE"/>
<feature type="region of interest" description="Disordered" evidence="3">
    <location>
        <begin position="101"/>
        <end position="123"/>
    </location>
</feature>
<feature type="region of interest" description="Disordered" evidence="3">
    <location>
        <begin position="34"/>
        <end position="73"/>
    </location>
</feature>
<dbReference type="RefSeq" id="XP_013348938.1">
    <property type="nucleotide sequence ID" value="XM_013493484.1"/>
</dbReference>
<dbReference type="OrthoDB" id="185373at2759"/>
<evidence type="ECO:0000313" key="4">
    <source>
        <dbReference type="EMBL" id="KER00431.1"/>
    </source>
</evidence>
<dbReference type="InterPro" id="IPR011990">
    <property type="entry name" value="TPR-like_helical_dom_sf"/>
</dbReference>
<evidence type="ECO:0000256" key="2">
    <source>
        <dbReference type="PROSITE-ProRule" id="PRU00708"/>
    </source>
</evidence>
<keyword evidence="5" id="KW-1185">Reference proteome</keyword>
<name>A0A074YRX4_AURSE</name>
<feature type="compositionally biased region" description="Low complexity" evidence="3">
    <location>
        <begin position="38"/>
        <end position="50"/>
    </location>
</feature>
<evidence type="ECO:0000256" key="3">
    <source>
        <dbReference type="SAM" id="MobiDB-lite"/>
    </source>
</evidence>
<feature type="compositionally biased region" description="Basic and acidic residues" evidence="3">
    <location>
        <begin position="101"/>
        <end position="117"/>
    </location>
</feature>
<keyword evidence="1" id="KW-0677">Repeat</keyword>
<proteinExistence type="predicted"/>
<sequence>MPRCAARHVKLVAEAEQLALPFLAPRLFQPWPTSVPHSSSISQTKSFSTIRCERARQTRSNPRQTRSTPPKYESARSLLAQQWYESAIAPLEGNEFYQHEHVKDGNKAPEVSQKADPEASVPKKRTLRRTEVQKAYYQRWSTSLAIVKSRWTVAKQDSTVRTKWSTLGRPVRRKPREQNVEKEDKEELVFSADGNTLYWNHHFAKLNARHDTRLKDDYTPRTTPNLNYHSRKWATQILNAKQFKDQEELAKLLGEQWRRKWMHALLWTLANSADDTIRLLELTHVAPYMPAAYIADSLSFVVGHFHKNALSDDTRKRLVRVICTVMERPGTSPLQITGNTFRKFLQYCSEEEVLELFSTVAVSGTTLHWNTRLHFSTYLAHHDRFDQALDSLLDAVSDGADVRSQQFESCCATILRKAAKQPDGLRVSLRLVQNLSDIGVQLNVQLCNIVMLNAVEADDLKTAFSIYNSLVDNNLRADRYTHAILLKGCKTTIEDSDTLNTTIRQAIANVEVRHLHVVATEIIHCLALHHFRVDPENAFSTISEAYTQLFDASDLINLGVLSKTHENTSLGRMKPTLPVLGIMIGAYVRHSIQSNSNNLRHIYDMYRRWLNLSEHCIKPYVTLAKNDHVTNSFLLAFVQEPAGLPYAAEVIRDMQKPLPNDLPRAKPTVRSWSIFLHGFAKHGKMELAEQVLTYMRQREITPNEVTWNSLLGGYVKLGRSEEAVQTFVRMRDEGFEADEVTQRHFGKIKLDNVSSGAWRSNVQSQQAVKQDNQKQQEAAQHEAQKTETHVDDKADSTNEVVDGVHALSV</sequence>
<dbReference type="AlphaFoldDB" id="A0A074YRX4"/>
<dbReference type="InterPro" id="IPR051222">
    <property type="entry name" value="PPR/CCM1_RNA-binding"/>
</dbReference>
<feature type="repeat" description="PPR" evidence="2">
    <location>
        <begin position="668"/>
        <end position="702"/>
    </location>
</feature>
<dbReference type="InterPro" id="IPR002885">
    <property type="entry name" value="PPR_rpt"/>
</dbReference>
<organism evidence="4 5">
    <name type="scientific">Aureobasidium subglaciale (strain EXF-2481)</name>
    <name type="common">Aureobasidium pullulans var. subglaciale</name>
    <dbReference type="NCBI Taxonomy" id="1043005"/>
    <lineage>
        <taxon>Eukaryota</taxon>
        <taxon>Fungi</taxon>
        <taxon>Dikarya</taxon>
        <taxon>Ascomycota</taxon>
        <taxon>Pezizomycotina</taxon>
        <taxon>Dothideomycetes</taxon>
        <taxon>Dothideomycetidae</taxon>
        <taxon>Dothideales</taxon>
        <taxon>Saccotheciaceae</taxon>
        <taxon>Aureobasidium</taxon>
    </lineage>
</organism>
<gene>
    <name evidence="4" type="ORF">AUEXF2481DRAFT_24759</name>
</gene>
<reference evidence="4 5" key="1">
    <citation type="journal article" date="2014" name="BMC Genomics">
        <title>Genome sequencing of four Aureobasidium pullulans varieties: biotechnological potential, stress tolerance, and description of new species.</title>
        <authorList>
            <person name="Gostin Ar C."/>
            <person name="Ohm R.A."/>
            <person name="Kogej T."/>
            <person name="Sonjak S."/>
            <person name="Turk M."/>
            <person name="Zajc J."/>
            <person name="Zalar P."/>
            <person name="Grube M."/>
            <person name="Sun H."/>
            <person name="Han J."/>
            <person name="Sharma A."/>
            <person name="Chiniquy J."/>
            <person name="Ngan C.Y."/>
            <person name="Lipzen A."/>
            <person name="Barry K."/>
            <person name="Grigoriev I.V."/>
            <person name="Gunde-Cimerman N."/>
        </authorList>
    </citation>
    <scope>NUCLEOTIDE SEQUENCE [LARGE SCALE GENOMIC DNA]</scope>
    <source>
        <strain evidence="4 5">EXF-2481</strain>
    </source>
</reference>
<feature type="repeat" description="PPR" evidence="2">
    <location>
        <begin position="703"/>
        <end position="737"/>
    </location>
</feature>
<dbReference type="PANTHER" id="PTHR47942">
    <property type="entry name" value="TETRATRICOPEPTIDE REPEAT (TPR)-LIKE SUPERFAMILY PROTEIN-RELATED"/>
    <property type="match status" value="1"/>
</dbReference>
<feature type="compositionally biased region" description="Polar residues" evidence="3">
    <location>
        <begin position="58"/>
        <end position="68"/>
    </location>
</feature>
<dbReference type="Proteomes" id="UP000030641">
    <property type="component" value="Unassembled WGS sequence"/>
</dbReference>
<evidence type="ECO:0008006" key="6">
    <source>
        <dbReference type="Google" id="ProtNLM"/>
    </source>
</evidence>
<dbReference type="HOGENOM" id="CLU_023179_0_0_1"/>
<dbReference type="Gene3D" id="1.25.40.10">
    <property type="entry name" value="Tetratricopeptide repeat domain"/>
    <property type="match status" value="2"/>
</dbReference>
<dbReference type="EMBL" id="KL584749">
    <property type="protein sequence ID" value="KER00431.1"/>
    <property type="molecule type" value="Genomic_DNA"/>
</dbReference>
<evidence type="ECO:0000313" key="5">
    <source>
        <dbReference type="Proteomes" id="UP000030641"/>
    </source>
</evidence>
<feature type="region of interest" description="Disordered" evidence="3">
    <location>
        <begin position="767"/>
        <end position="809"/>
    </location>
</feature>
<accession>A0A074YRX4</accession>
<dbReference type="InParanoid" id="A0A074YRX4"/>
<evidence type="ECO:0000256" key="1">
    <source>
        <dbReference type="ARBA" id="ARBA00022737"/>
    </source>
</evidence>
<dbReference type="STRING" id="1043005.A0A074YRX4"/>
<dbReference type="GeneID" id="25362839"/>
<dbReference type="PROSITE" id="PS51375">
    <property type="entry name" value="PPR"/>
    <property type="match status" value="2"/>
</dbReference>
<dbReference type="Pfam" id="PF13041">
    <property type="entry name" value="PPR_2"/>
    <property type="match status" value="1"/>
</dbReference>